<proteinExistence type="inferred from homology"/>
<reference evidence="6 7" key="1">
    <citation type="submission" date="2014-12" db="EMBL/GenBank/DDBJ databases">
        <authorList>
            <person name="Neuveglise Cecile"/>
        </authorList>
    </citation>
    <scope>NUCLEOTIDE SEQUENCE [LARGE SCALE GENOMIC DNA]</scope>
    <source>
        <strain evidence="6 7">CBS 12615</strain>
    </source>
</reference>
<keyword evidence="3" id="KW-0378">Hydrolase</keyword>
<dbReference type="EC" id="3.1.1.29" evidence="1"/>
<dbReference type="GO" id="GO:0000049">
    <property type="term" value="F:tRNA binding"/>
    <property type="evidence" value="ECO:0007669"/>
    <property type="project" value="UniProtKB-KW"/>
</dbReference>
<comment type="similarity">
    <text evidence="5">Belongs to the PTH family.</text>
</comment>
<dbReference type="PANTHER" id="PTHR17224">
    <property type="entry name" value="PEPTIDYL-TRNA HYDROLASE"/>
    <property type="match status" value="1"/>
</dbReference>
<dbReference type="PANTHER" id="PTHR17224:SF1">
    <property type="entry name" value="PEPTIDYL-TRNA HYDROLASE"/>
    <property type="match status" value="1"/>
</dbReference>
<evidence type="ECO:0000256" key="5">
    <source>
        <dbReference type="ARBA" id="ARBA00038063"/>
    </source>
</evidence>
<dbReference type="PROSITE" id="PS01196">
    <property type="entry name" value="PEPT_TRNA_HYDROL_2"/>
    <property type="match status" value="1"/>
</dbReference>
<dbReference type="InterPro" id="IPR018171">
    <property type="entry name" value="Pept_tRNA_hydro_CS"/>
</dbReference>
<gene>
    <name evidence="6" type="ORF">LALA0_S12e01354g</name>
</gene>
<evidence type="ECO:0000313" key="7">
    <source>
        <dbReference type="Proteomes" id="UP000054304"/>
    </source>
</evidence>
<dbReference type="SUPFAM" id="SSF53178">
    <property type="entry name" value="Peptidyl-tRNA hydrolase-like"/>
    <property type="match status" value="1"/>
</dbReference>
<evidence type="ECO:0000313" key="6">
    <source>
        <dbReference type="EMBL" id="CEP64545.1"/>
    </source>
</evidence>
<dbReference type="Proteomes" id="UP000054304">
    <property type="component" value="Unassembled WGS sequence"/>
</dbReference>
<dbReference type="HOGENOM" id="CLU_062456_2_1_1"/>
<sequence length="209" mass="23310">MLASRIGSKEALRYKLGWVSRRSLSVCITGIGNPEPQYALSRHNAGLLMLDLLKEQLSRSSSKPYLPCNSNGKVKRCQLDDIMLLRADGDYINLSGKTVTPLWKKLGSGIQHVVVHDELSLAMGKVQLRKPDSSVRGHNGLKDLTKHFGGNFYRLAVGIGRPLQRDPDIVAKYVLSKFTNQELRTIQTESLFKAMEHLQKVLPSINKSS</sequence>
<protein>
    <recommendedName>
        <fullName evidence="1">peptidyl-tRNA hydrolase</fullName>
        <ecNumber evidence="1">3.1.1.29</ecNumber>
    </recommendedName>
</protein>
<keyword evidence="4" id="KW-0694">RNA-binding</keyword>
<dbReference type="EMBL" id="LN736371">
    <property type="protein sequence ID" value="CEP64545.1"/>
    <property type="molecule type" value="Genomic_DNA"/>
</dbReference>
<dbReference type="RefSeq" id="XP_022630750.1">
    <property type="nucleotide sequence ID" value="XM_022774476.1"/>
</dbReference>
<organism evidence="6 7">
    <name type="scientific">Lachancea lanzarotensis</name>
    <dbReference type="NCBI Taxonomy" id="1245769"/>
    <lineage>
        <taxon>Eukaryota</taxon>
        <taxon>Fungi</taxon>
        <taxon>Dikarya</taxon>
        <taxon>Ascomycota</taxon>
        <taxon>Saccharomycotina</taxon>
        <taxon>Saccharomycetes</taxon>
        <taxon>Saccharomycetales</taxon>
        <taxon>Saccharomycetaceae</taxon>
        <taxon>Lachancea</taxon>
    </lineage>
</organism>
<evidence type="ECO:0000256" key="4">
    <source>
        <dbReference type="ARBA" id="ARBA00022884"/>
    </source>
</evidence>
<dbReference type="AlphaFoldDB" id="A0A0C7N9L0"/>
<dbReference type="GO" id="GO:0005739">
    <property type="term" value="C:mitochondrion"/>
    <property type="evidence" value="ECO:0007669"/>
    <property type="project" value="GOC"/>
</dbReference>
<dbReference type="Gene3D" id="3.40.50.1470">
    <property type="entry name" value="Peptidyl-tRNA hydrolase"/>
    <property type="match status" value="1"/>
</dbReference>
<dbReference type="InterPro" id="IPR001328">
    <property type="entry name" value="Pept_tRNA_hydro"/>
</dbReference>
<dbReference type="InterPro" id="IPR036416">
    <property type="entry name" value="Pept_tRNA_hydro_sf"/>
</dbReference>
<dbReference type="Pfam" id="PF01195">
    <property type="entry name" value="Pept_tRNA_hydro"/>
    <property type="match status" value="1"/>
</dbReference>
<dbReference type="OrthoDB" id="1711136at2759"/>
<dbReference type="GeneID" id="34688101"/>
<evidence type="ECO:0000256" key="3">
    <source>
        <dbReference type="ARBA" id="ARBA00022801"/>
    </source>
</evidence>
<keyword evidence="2" id="KW-0820">tRNA-binding</keyword>
<evidence type="ECO:0000256" key="1">
    <source>
        <dbReference type="ARBA" id="ARBA00013260"/>
    </source>
</evidence>
<evidence type="ECO:0000256" key="2">
    <source>
        <dbReference type="ARBA" id="ARBA00022555"/>
    </source>
</evidence>
<dbReference type="STRING" id="1245769.A0A0C7N9L0"/>
<accession>A0A0C7N9L0</accession>
<dbReference type="GO" id="GO:0004045">
    <property type="term" value="F:peptidyl-tRNA hydrolase activity"/>
    <property type="evidence" value="ECO:0007669"/>
    <property type="project" value="UniProtKB-EC"/>
</dbReference>
<dbReference type="NCBIfam" id="TIGR00447">
    <property type="entry name" value="pth"/>
    <property type="match status" value="1"/>
</dbReference>
<dbReference type="GO" id="GO:0032543">
    <property type="term" value="P:mitochondrial translation"/>
    <property type="evidence" value="ECO:0007669"/>
    <property type="project" value="EnsemblFungi"/>
</dbReference>
<dbReference type="CDD" id="cd00462">
    <property type="entry name" value="PTH"/>
    <property type="match status" value="1"/>
</dbReference>
<keyword evidence="7" id="KW-1185">Reference proteome</keyword>
<name>A0A0C7N9L0_9SACH</name>